<dbReference type="Proteomes" id="UP001319180">
    <property type="component" value="Unassembled WGS sequence"/>
</dbReference>
<dbReference type="RefSeq" id="WP_254092693.1">
    <property type="nucleotide sequence ID" value="NZ_JAHESC010000042.1"/>
</dbReference>
<proteinExistence type="predicted"/>
<name>A0AAP2DE36_9BACT</name>
<evidence type="ECO:0000313" key="2">
    <source>
        <dbReference type="Proteomes" id="UP001319180"/>
    </source>
</evidence>
<evidence type="ECO:0000313" key="1">
    <source>
        <dbReference type="EMBL" id="MBT1689471.1"/>
    </source>
</evidence>
<accession>A0AAP2DE36</accession>
<organism evidence="1 2">
    <name type="scientific">Dawidia soli</name>
    <dbReference type="NCBI Taxonomy" id="2782352"/>
    <lineage>
        <taxon>Bacteria</taxon>
        <taxon>Pseudomonadati</taxon>
        <taxon>Bacteroidota</taxon>
        <taxon>Cytophagia</taxon>
        <taxon>Cytophagales</taxon>
        <taxon>Chryseotaleaceae</taxon>
        <taxon>Dawidia</taxon>
    </lineage>
</organism>
<keyword evidence="2" id="KW-1185">Reference proteome</keyword>
<dbReference type="EMBL" id="JAHESC010000042">
    <property type="protein sequence ID" value="MBT1689471.1"/>
    <property type="molecule type" value="Genomic_DNA"/>
</dbReference>
<reference evidence="1 2" key="1">
    <citation type="submission" date="2021-05" db="EMBL/GenBank/DDBJ databases">
        <title>A Polyphasic approach of four new species of the genus Ohtaekwangia: Ohtaekwangia histidinii sp. nov., Ohtaekwangia cretensis sp. nov., Ohtaekwangia indiensis sp. nov., Ohtaekwangia reichenbachii sp. nov. from diverse environment.</title>
        <authorList>
            <person name="Octaviana S."/>
        </authorList>
    </citation>
    <scope>NUCLEOTIDE SEQUENCE [LARGE SCALE GENOMIC DNA]</scope>
    <source>
        <strain evidence="1 2">PWU37</strain>
    </source>
</reference>
<comment type="caution">
    <text evidence="1">The sequence shown here is derived from an EMBL/GenBank/DDBJ whole genome shotgun (WGS) entry which is preliminary data.</text>
</comment>
<gene>
    <name evidence="1" type="ORF">KK078_23105</name>
</gene>
<sequence>MSDWFITIVPAHVTRGETADLFKKITNWLMEKEIMVETSSDCVLGDGEQMGYKPGRRCKDIIEDDKDGFLSLDVNGIKISNEREVFHNGEYGLDEVLCPVCRANNVDTDWPDAVDAWYARQADPWRCNQCGNESPITKYKFRPTWAFGELGITFWNWPPLKAEFLDELRSFIGKDIQVVYGRL</sequence>
<dbReference type="AlphaFoldDB" id="A0AAP2DE36"/>
<protein>
    <submittedName>
        <fullName evidence="1">Uncharacterized protein</fullName>
    </submittedName>
</protein>